<dbReference type="InterPro" id="IPR053784">
    <property type="entry name" value="Choice_anch_U_dom"/>
</dbReference>
<keyword evidence="4" id="KW-0406">Ion transport</keyword>
<accession>A0A7W5BBK5</accession>
<dbReference type="SMART" id="SM00237">
    <property type="entry name" value="Calx_beta"/>
    <property type="match status" value="1"/>
</dbReference>
<evidence type="ECO:0000256" key="2">
    <source>
        <dbReference type="ARBA" id="ARBA00022737"/>
    </source>
</evidence>
<gene>
    <name evidence="7" type="ORF">FHS03_003032</name>
</gene>
<feature type="domain" description="Calx-beta" evidence="6">
    <location>
        <begin position="150"/>
        <end position="244"/>
    </location>
</feature>
<dbReference type="SUPFAM" id="SSF141072">
    <property type="entry name" value="CalX-like"/>
    <property type="match status" value="9"/>
</dbReference>
<keyword evidence="3" id="KW-0106">Calcium</keyword>
<dbReference type="InterPro" id="IPR051171">
    <property type="entry name" value="CaCA"/>
</dbReference>
<dbReference type="InterPro" id="IPR003644">
    <property type="entry name" value="Calx_beta"/>
</dbReference>
<dbReference type="InterPro" id="IPR038081">
    <property type="entry name" value="CalX-like_sf"/>
</dbReference>
<dbReference type="GO" id="GO:0016020">
    <property type="term" value="C:membrane"/>
    <property type="evidence" value="ECO:0007669"/>
    <property type="project" value="InterPro"/>
</dbReference>
<dbReference type="GO" id="GO:0007154">
    <property type="term" value="P:cell communication"/>
    <property type="evidence" value="ECO:0007669"/>
    <property type="project" value="InterPro"/>
</dbReference>
<dbReference type="Proteomes" id="UP000541535">
    <property type="component" value="Unassembled WGS sequence"/>
</dbReference>
<feature type="compositionally biased region" description="Polar residues" evidence="5">
    <location>
        <begin position="1280"/>
        <end position="1291"/>
    </location>
</feature>
<evidence type="ECO:0000256" key="4">
    <source>
        <dbReference type="ARBA" id="ARBA00023065"/>
    </source>
</evidence>
<dbReference type="Pfam" id="PF03160">
    <property type="entry name" value="Calx-beta"/>
    <property type="match status" value="1"/>
</dbReference>
<dbReference type="PANTHER" id="PTHR11878:SF65">
    <property type="entry name" value="NA_CA-EXCHANGE PROTEIN, ISOFORM G"/>
    <property type="match status" value="1"/>
</dbReference>
<dbReference type="GO" id="GO:0030001">
    <property type="term" value="P:metal ion transport"/>
    <property type="evidence" value="ECO:0007669"/>
    <property type="project" value="TreeGrafter"/>
</dbReference>
<dbReference type="RefSeq" id="WP_183441775.1">
    <property type="nucleotide sequence ID" value="NZ_JACHXD010000008.1"/>
</dbReference>
<dbReference type="EMBL" id="JACHXD010000008">
    <property type="protein sequence ID" value="MBB3119973.1"/>
    <property type="molecule type" value="Genomic_DNA"/>
</dbReference>
<organism evidence="7 8">
    <name type="scientific">Pseudoduganella violacea</name>
    <dbReference type="NCBI Taxonomy" id="1715466"/>
    <lineage>
        <taxon>Bacteria</taxon>
        <taxon>Pseudomonadati</taxon>
        <taxon>Pseudomonadota</taxon>
        <taxon>Betaproteobacteria</taxon>
        <taxon>Burkholderiales</taxon>
        <taxon>Oxalobacteraceae</taxon>
        <taxon>Telluria group</taxon>
        <taxon>Pseudoduganella</taxon>
    </lineage>
</organism>
<evidence type="ECO:0000256" key="3">
    <source>
        <dbReference type="ARBA" id="ARBA00022837"/>
    </source>
</evidence>
<protein>
    <recommendedName>
        <fullName evidence="6">Calx-beta domain-containing protein</fullName>
    </recommendedName>
</protein>
<dbReference type="NCBIfam" id="NF041766">
    <property type="entry name" value="choice_anch_U"/>
    <property type="match status" value="1"/>
</dbReference>
<comment type="caution">
    <text evidence="7">The sequence shown here is derived from an EMBL/GenBank/DDBJ whole genome shotgun (WGS) entry which is preliminary data.</text>
</comment>
<dbReference type="PANTHER" id="PTHR11878">
    <property type="entry name" value="SODIUM/CALCIUM EXCHANGER"/>
    <property type="match status" value="1"/>
</dbReference>
<dbReference type="Pfam" id="PF19077">
    <property type="entry name" value="Big_13"/>
    <property type="match status" value="1"/>
</dbReference>
<dbReference type="InterPro" id="IPR013783">
    <property type="entry name" value="Ig-like_fold"/>
</dbReference>
<reference evidence="7 8" key="1">
    <citation type="submission" date="2020-08" db="EMBL/GenBank/DDBJ databases">
        <title>Genomic Encyclopedia of Type Strains, Phase III (KMG-III): the genomes of soil and plant-associated and newly described type strains.</title>
        <authorList>
            <person name="Whitman W."/>
        </authorList>
    </citation>
    <scope>NUCLEOTIDE SEQUENCE [LARGE SCALE GENOMIC DNA]</scope>
    <source>
        <strain evidence="7 8">CECT 8897</strain>
    </source>
</reference>
<evidence type="ECO:0000259" key="6">
    <source>
        <dbReference type="SMART" id="SM00237"/>
    </source>
</evidence>
<evidence type="ECO:0000256" key="1">
    <source>
        <dbReference type="ARBA" id="ARBA00022729"/>
    </source>
</evidence>
<dbReference type="Gene3D" id="2.60.40.2030">
    <property type="match status" value="9"/>
</dbReference>
<keyword evidence="2" id="KW-0677">Repeat</keyword>
<dbReference type="Gene3D" id="2.60.40.10">
    <property type="entry name" value="Immunoglobulins"/>
    <property type="match status" value="1"/>
</dbReference>
<keyword evidence="8" id="KW-1185">Reference proteome</keyword>
<evidence type="ECO:0000313" key="7">
    <source>
        <dbReference type="EMBL" id="MBB3119973.1"/>
    </source>
</evidence>
<name>A0A7W5BBK5_9BURK</name>
<keyword evidence="1" id="KW-0732">Signal</keyword>
<sequence length="1810" mass="179789">MAIITVSFGNGFVGDYSKNNEAINANYLTTYGWSNFQFRQSTDNGQFGGSQGNDYSGTILITDSNGVQHAIDGVINWRAPSGTVSTIVFYATGASQTLATNSGTYLIDPFSGANGDPRTFIGLTFNGQTLNISGGQVNGNAATSGLLSSLNTYLGAQPQLTVGDVVVDEGAGIATVTVTMSKVSSDTVTVKYASADGSASAGSDYTGVNGTLTFNPGETSKTIQISILNDTALESAENFGITLSDSRFAAITDNSATVQITDNDAVAVTVSSVLAEDAANTGATPTDSTVTEGASLRYTVGLSAAGGSATEFSLAIGGSSGAGDYGAFSFSNGVAWKNGNPATGVIVVPAGVASFTITVPTSDDALIENTESLTLTVGGVAATGSIIDNDSQSVSGVLAEDAANTGANPVDSSVVEGGSLAYTVVLSAVGIAASEYSLAVGGTAAAADYVSFSFSDGVAWKNGDPLTGIIVVPAGVGSFRITVATADDAAIESAESLTLTVGGVAATGTITDNDSQSVSSVLAEDAANTGANPVDSSVVEGGSLAYTVALSAVGIAASEYSLAIGGTAAVADYGSISFSDGVAWKNGDPLSGIIVVPAGVGSFRITVATTDDAAIESAESLTLTLTVGGVAASGTITDNDSQSVSSVLAEDAANAGANPVDSSVVEGGSLRYAVTLNAAGVSATEYTLSLGGTASAADYAGISFSDGVAWKNGNPASGIIVVPAGVASFGITVVTSDDALIESTESLSLTVGGVAATGTITDNDSQSVSGVVAEDAANTGGNPVDSSVIEGGSLRYTVALNAAAPSATEYTLGIGGTASAADYSNISFSDGVAWKNGNPASGIIVVPAGVGGFAITVTTADDAAIEVAESLTLTVGGVAATGTITDNDSLSVSSVVAEDAAHVGAIPVDDSVVEGASLLYSVVLNGSSAQAVEFSLAVSGTAAAADYGSFSFSNGVAWKNGDPLSGVIVVPANVGSFTITVPSTDDSQIEVAESLVLNVGGLSASGTLTDNDSQNVASVLAEDAANTGANPPDNSVVEGASLRYSVALTQASPVATEYAVSVSGTAAAADYGSFSFSNGVGWKNGSPASGILVVPANVLSFTVTVPTVDDSAIELAESLTLAVGGVDASATITDNDSQSVSSVTVQDAGHLGANDNTVEEGGALLYTVLLNSASPAATTHTVSVHGTAAATADYGSFSFSNGVAWQGGNPSSGILVVPANVSGFTITVPTVDDSVVESAESLILTVGGVSAAGAIEDNDQVPTTPPKPPTGPIDAGLDPTSDNGSSSNDTVTSVITPEFTVRAEGYLQQGGSIRLVDPSGKQVGSNAISAADASAGTINVQTGQLDDGVYTFRAEIYDASGKLLGSAPVKVTVVTDVDGIAPSVELAANGGDFNRDGIADWQQHNVAQLPLASLAEFEAGRAAAASSFGAILAGSVGAANAAGAVQLTGNAQLADLSMSAAPAPLPTNTQAASAMFNFSVRARPDSGPLPDLDSSRPGLQTRVVLDLAPGGVQANAYLKWNAQSQSWFNFVDDQRLDTFDDGATLLDLNGDGKADRVVLTLTDGGAGDEDGVANGVIVDPGMLAFQSAPKPPEPPAAKPVFAVLLANGDRYYSADAAEAARMAQGESARLEGAYFDSLSIEAGGRAMLPSFQPFTSDWYFAAAGQSLPYACYIAQPGAGFLAAAAGAAGLTDFHLYQNQLGQTQLLSAAQAASLGLAAQGYGDRGAQFSSGTASAFAFDAEGYLVANRENAGIVALVGSLAQRFSSSSAAGFIEAVEQHYLGQVQLVGLPHGGAAGAAELNAAFGTHFNA</sequence>
<feature type="region of interest" description="Disordered" evidence="5">
    <location>
        <begin position="1254"/>
        <end position="1291"/>
    </location>
</feature>
<keyword evidence="4" id="KW-0813">Transport</keyword>
<evidence type="ECO:0000313" key="8">
    <source>
        <dbReference type="Proteomes" id="UP000541535"/>
    </source>
</evidence>
<dbReference type="InterPro" id="IPR044016">
    <property type="entry name" value="Big_13"/>
</dbReference>
<proteinExistence type="predicted"/>
<evidence type="ECO:0000256" key="5">
    <source>
        <dbReference type="SAM" id="MobiDB-lite"/>
    </source>
</evidence>